<dbReference type="SUPFAM" id="SSF56542">
    <property type="entry name" value="Substrate-binding domain of HMG-CoA reductase"/>
    <property type="match status" value="1"/>
</dbReference>
<dbReference type="InterPro" id="IPR011463">
    <property type="entry name" value="DUF1569"/>
</dbReference>
<dbReference type="KEGG" id="tmar:MARIT_2591"/>
<reference evidence="4 5" key="1">
    <citation type="submission" date="2016-11" db="EMBL/GenBank/DDBJ databases">
        <authorList>
            <person name="Jaros S."/>
            <person name="Januszkiewicz K."/>
            <person name="Wedrychowicz H."/>
        </authorList>
    </citation>
    <scope>NUCLEOTIDE SEQUENCE [LARGE SCALE GENOMIC DNA]</scope>
    <source>
        <strain evidence="4">NCIMB 2154T</strain>
    </source>
</reference>
<evidence type="ECO:0000256" key="3">
    <source>
        <dbReference type="RuleBase" id="RU361219"/>
    </source>
</evidence>
<gene>
    <name evidence="4" type="primary">mvaA</name>
    <name evidence="4" type="ORF">MARIT_2591</name>
</gene>
<evidence type="ECO:0000256" key="2">
    <source>
        <dbReference type="ARBA" id="ARBA00023002"/>
    </source>
</evidence>
<dbReference type="NCBIfam" id="TIGR00532">
    <property type="entry name" value="HMG_CoA_R_NAD"/>
    <property type="match status" value="1"/>
</dbReference>
<name>A0A2H1EC24_9FLAO</name>
<dbReference type="UniPathway" id="UPA00257">
    <property type="reaction ID" value="UER00367"/>
</dbReference>
<dbReference type="Gene3D" id="3.90.770.10">
    <property type="entry name" value="3-hydroxy-3-methylglutaryl-coenzyme A Reductase, Chain A, domain 2"/>
    <property type="match status" value="2"/>
</dbReference>
<dbReference type="Proteomes" id="UP000231564">
    <property type="component" value="Chromosome MARIT"/>
</dbReference>
<comment type="catalytic activity">
    <reaction evidence="3">
        <text>(R)-mevalonate + 2 NAD(+) + CoA = (3S)-3-hydroxy-3-methylglutaryl-CoA + 2 NADH + 2 H(+)</text>
        <dbReference type="Rhea" id="RHEA:14833"/>
        <dbReference type="ChEBI" id="CHEBI:15378"/>
        <dbReference type="ChEBI" id="CHEBI:36464"/>
        <dbReference type="ChEBI" id="CHEBI:43074"/>
        <dbReference type="ChEBI" id="CHEBI:57287"/>
        <dbReference type="ChEBI" id="CHEBI:57540"/>
        <dbReference type="ChEBI" id="CHEBI:57945"/>
        <dbReference type="EC" id="1.1.1.88"/>
    </reaction>
</comment>
<proteinExistence type="inferred from homology"/>
<dbReference type="GO" id="GO:0140643">
    <property type="term" value="F:hydroxymethylglutaryl-CoA reductase (NADH) activity"/>
    <property type="evidence" value="ECO:0007669"/>
    <property type="project" value="UniProtKB-EC"/>
</dbReference>
<dbReference type="Gene3D" id="1.20.120.450">
    <property type="entry name" value="dinb family like domain"/>
    <property type="match status" value="1"/>
</dbReference>
<dbReference type="InterPro" id="IPR004553">
    <property type="entry name" value="HMG_CoA_Rdtase_bac-typ"/>
</dbReference>
<dbReference type="InterPro" id="IPR023074">
    <property type="entry name" value="HMG_CoA_Rdtase_cat_sf"/>
</dbReference>
<keyword evidence="3" id="KW-0520">NAD</keyword>
<accession>A0A2H1EC24</accession>
<dbReference type="OrthoDB" id="9764892at2"/>
<dbReference type="GO" id="GO:0004420">
    <property type="term" value="F:hydroxymethylglutaryl-CoA reductase (NADPH) activity"/>
    <property type="evidence" value="ECO:0007669"/>
    <property type="project" value="InterPro"/>
</dbReference>
<dbReference type="InterPro" id="IPR034660">
    <property type="entry name" value="DinB/YfiT-like"/>
</dbReference>
<comment type="similarity">
    <text evidence="1 3">Belongs to the HMG-CoA reductase family.</text>
</comment>
<dbReference type="RefSeq" id="WP_100211674.1">
    <property type="nucleotide sequence ID" value="NZ_CP138495.1"/>
</dbReference>
<dbReference type="AlphaFoldDB" id="A0A2H1EC24"/>
<dbReference type="InterPro" id="IPR023076">
    <property type="entry name" value="HMG_CoA_Rdtase_CS"/>
</dbReference>
<dbReference type="CDD" id="cd00644">
    <property type="entry name" value="HMG-CoA_reductase_classII"/>
    <property type="match status" value="1"/>
</dbReference>
<keyword evidence="5" id="KW-1185">Reference proteome</keyword>
<evidence type="ECO:0000256" key="1">
    <source>
        <dbReference type="ARBA" id="ARBA00007661"/>
    </source>
</evidence>
<keyword evidence="2 3" id="KW-0560">Oxidoreductase</keyword>
<protein>
    <recommendedName>
        <fullName evidence="3">3-hydroxy-3-methylglutaryl coenzyme A reductase</fullName>
        <shortName evidence="3">HMG-CoA reductase</shortName>
        <ecNumber evidence="3">1.1.1.88</ecNumber>
    </recommendedName>
</protein>
<dbReference type="EC" id="1.1.1.88" evidence="3"/>
<dbReference type="PROSITE" id="PS00066">
    <property type="entry name" value="HMG_COA_REDUCTASE_1"/>
    <property type="match status" value="1"/>
</dbReference>
<comment type="pathway">
    <text evidence="3">Metabolic intermediate metabolism; (R)-mevalonate degradation; (S)-3-hydroxy-3-methylglutaryl-CoA from (R)-mevalonate: step 1/1.</text>
</comment>
<dbReference type="Pfam" id="PF00368">
    <property type="entry name" value="HMG-CoA_red"/>
    <property type="match status" value="1"/>
</dbReference>
<evidence type="ECO:0000313" key="4">
    <source>
        <dbReference type="EMBL" id="SFZ84140.1"/>
    </source>
</evidence>
<dbReference type="SUPFAM" id="SSF55035">
    <property type="entry name" value="NAD-binding domain of HMG-CoA reductase"/>
    <property type="match status" value="1"/>
</dbReference>
<organism evidence="4 5">
    <name type="scientific">Tenacibaculum maritimum NCIMB 2154</name>
    <dbReference type="NCBI Taxonomy" id="1349785"/>
    <lineage>
        <taxon>Bacteria</taxon>
        <taxon>Pseudomonadati</taxon>
        <taxon>Bacteroidota</taxon>
        <taxon>Flavobacteriia</taxon>
        <taxon>Flavobacteriales</taxon>
        <taxon>Flavobacteriaceae</taxon>
        <taxon>Tenacibaculum</taxon>
    </lineage>
</organism>
<evidence type="ECO:0000313" key="5">
    <source>
        <dbReference type="Proteomes" id="UP000231564"/>
    </source>
</evidence>
<dbReference type="GO" id="GO:0015936">
    <property type="term" value="P:coenzyme A metabolic process"/>
    <property type="evidence" value="ECO:0007669"/>
    <property type="project" value="InterPro"/>
</dbReference>
<dbReference type="PANTHER" id="PTHR10572:SF24">
    <property type="entry name" value="3-HYDROXY-3-METHYLGLUTARYL-COENZYME A REDUCTASE"/>
    <property type="match status" value="1"/>
</dbReference>
<dbReference type="PROSITE" id="PS50065">
    <property type="entry name" value="HMG_COA_REDUCTASE_4"/>
    <property type="match status" value="1"/>
</dbReference>
<dbReference type="InterPro" id="IPR009023">
    <property type="entry name" value="HMG_CoA_Rdtase_NAD(P)-bd_sf"/>
</dbReference>
<dbReference type="PRINTS" id="PR00071">
    <property type="entry name" value="HMGCOARDTASE"/>
</dbReference>
<dbReference type="Gene3D" id="1.10.8.660">
    <property type="match status" value="1"/>
</dbReference>
<dbReference type="STRING" id="1349785.GCA_000509405_01395"/>
<dbReference type="GeneID" id="47724052"/>
<dbReference type="PANTHER" id="PTHR10572">
    <property type="entry name" value="3-HYDROXY-3-METHYLGLUTARYL-COENZYME A REDUCTASE"/>
    <property type="match status" value="1"/>
</dbReference>
<dbReference type="InterPro" id="IPR002202">
    <property type="entry name" value="HMG_CoA_Rdtase"/>
</dbReference>
<dbReference type="InterPro" id="IPR009029">
    <property type="entry name" value="HMG_CoA_Rdtase_sub-bd_dom_sf"/>
</dbReference>
<sequence>MSKIISGFSKLTKKEKINWLANNYFNDQPEIIKTLKQYWNADEKLQKLHDDFIENTISNFYMPFGIAPNFIINGKEYVIPMVIEESSVVAAASLVAKFWSTRGGFKTTVISTTKIGQVHFMYAGDPIALETYFNTRKAALYAATASITKNMEKRGGGILDIQLVKKTDKLENYYQLHVTFETKDSMGANFINSCLETIAKEFQKDGIEIVMSILSNYVPECLVKAEVSCKVAELGGENPQQFAEKFCQAVQIAEVEPYRAVTHNKGIMNGIDAVVLATGNDFRAIEAGAHAYASKSGTYKSLTHCEIKNDVFRFWIEIPLALGTVGGLTTLHPMSKLSLDMMQQPSAQTLMQIIAAAGLAQNFAALRALTTKGIQHGHMKMHLMNILNQYKASNDEKEIILHYFKDKTVSHSAVIEKLNSLRKPTVSWVDFLNTNEMYSQLNKLNANTPPLFGKMNGQQMVEHLSLLLQISNGTIRAEQFISDEKSARRKPFLNTNNEIQLGFKAPSLSEEPYPVKFHTMDAAINDLIYQIQKFTAHFKTSKKEHHPFFGDLNFDEWTKFHTKHFTHHFKQFDLLQ</sequence>
<dbReference type="EMBL" id="LT634361">
    <property type="protein sequence ID" value="SFZ84140.1"/>
    <property type="molecule type" value="Genomic_DNA"/>
</dbReference>
<dbReference type="Pfam" id="PF07606">
    <property type="entry name" value="DUF1569"/>
    <property type="match status" value="1"/>
</dbReference>